<comment type="subcellular location">
    <subcellularLocation>
        <location evidence="1">Cell membrane</location>
        <topology evidence="1">Multi-pass membrane protein</topology>
    </subcellularLocation>
</comment>
<feature type="transmembrane region" description="Helical" evidence="10">
    <location>
        <begin position="822"/>
        <end position="842"/>
    </location>
</feature>
<keyword evidence="6 10" id="KW-1133">Transmembrane helix</keyword>
<evidence type="ECO:0000256" key="8">
    <source>
        <dbReference type="ARBA" id="ARBA00023170"/>
    </source>
</evidence>
<keyword evidence="12" id="KW-1185">Reference proteome</keyword>
<feature type="transmembrane region" description="Helical" evidence="10">
    <location>
        <begin position="161"/>
        <end position="189"/>
    </location>
</feature>
<evidence type="ECO:0000256" key="5">
    <source>
        <dbReference type="ARBA" id="ARBA00022725"/>
    </source>
</evidence>
<gene>
    <name evidence="11" type="ORF">ALC56_10969</name>
</gene>
<evidence type="ECO:0000256" key="1">
    <source>
        <dbReference type="ARBA" id="ARBA00004651"/>
    </source>
</evidence>
<protein>
    <submittedName>
        <fullName evidence="11">Odorant receptor 2a</fullName>
    </submittedName>
</protein>
<feature type="transmembrane region" description="Helical" evidence="10">
    <location>
        <begin position="708"/>
        <end position="730"/>
    </location>
</feature>
<accession>A0A195F2S8</accession>
<dbReference type="GO" id="GO:0007165">
    <property type="term" value="P:signal transduction"/>
    <property type="evidence" value="ECO:0007669"/>
    <property type="project" value="UniProtKB-KW"/>
</dbReference>
<keyword evidence="5" id="KW-0552">Olfaction</keyword>
<name>A0A195F2S8_9HYME</name>
<sequence>MAEDWNDCNNDGVALRETEDKTKLSSRICNGLIILHTIAAFSYVIGILLTDADVTDRTVELPLMMKMEYPFVIDTQRKYSLILVTQFVFVMVCSWGAGLFNALFLTLTLHVGSQINILLCWLSKLGSKEIEYKHDSFITVTTKIIQKHQKIINLSENVENLYTYIALLQFTSNIVMICSLAFLIVTAIGSPDATEHIMRSLLFYTVTNLEAFIFCYAGEYIKNKSKAIGNAAYNSAWYEMKPKNSRNLIFVILRAQKQLTLTVGKIMDLSLESFTSVNEICHCRYLLMHLHSKDIFDLMDCFSSFLTQVKFSIKLIIFWLNERKFFEILTIMTEDWNDCTSSNINMRETACKAKIADRITNAMFTLHTLTIVAYSIGVLLADIDISEQSELPLLLKVELPVNINTKRMYKMLLTMQFVHLIMSGCGTGLLNALLLTLTLHIGGQMDILRCWLSELVPRKNEGSETVAVTTNKIIRKHQRIINFSEYIEDLYTYIALVQFMSNTVTLNRTLKFMLALCGIWPGASYVLPCRIFWIISLTVTLFCHYRYFLTHVHSAEILDLMDCLSSFLAYSKIIIKFLVFWLNERQFIYTTFSLKIVLQIILLLRLIKEIIHRKFVEILTVMAEDWNDCANSDISIRETTRKAKISDRFTNAIITLHTTTVIAYCIGIILADVDVTDTTKELPLVNKVEIPFDINTQFTYRTVLITEFLLMILCGWAAGITNSLLLTLILHTAGQIEIMRHWLMQLVPRRNEDKHKSIAATTSKIIQKHQKIISFSKNIEILYSYIALLQFVSNTIMICSIGFVIVTAIGSPNAVEQIMKSILFYTITNLEAFIFCYAGEYLNNKSKEIGIAAYNCEWYDLKSTESRILLFIILRSQKQLTLTVGKMMDLSLQAFTSCCHYRYFMIHMHSATLWEFMDILPVVMAHSKMLFKCLVFWLNQRKFIEVLTIMQEDWSDCANNDISLRETASKAKTSERITNLILILHTMTVSGHGIGVILANVDVTDNTTTELRFFTKIDVPFDINTQRTYRCILITEFFFLMMWSWSSGVMNSLLIILTFHTAGQIDIVRYWLMHLVSSKDESKDESAIGSSNASEQLIKSFLFYFITNLEAYMFCYAGEYLKNKSKEIGFAAYSSAWYDMKSKDSRVLLFVILRSQKPLTLTAGKMMELSLQSFTSVKFIFIHKNFVFAIKNIFYY</sequence>
<keyword evidence="2" id="KW-1003">Cell membrane</keyword>
<dbReference type="EMBL" id="KQ981856">
    <property type="protein sequence ID" value="KYN34482.1"/>
    <property type="molecule type" value="Genomic_DNA"/>
</dbReference>
<dbReference type="PANTHER" id="PTHR21137:SF35">
    <property type="entry name" value="ODORANT RECEPTOR 19A-RELATED"/>
    <property type="match status" value="1"/>
</dbReference>
<reference evidence="11 12" key="1">
    <citation type="submission" date="2016-03" db="EMBL/GenBank/DDBJ databases">
        <title>Trachymyrmex septentrionalis WGS genome.</title>
        <authorList>
            <person name="Nygaard S."/>
            <person name="Hu H."/>
            <person name="Boomsma J."/>
            <person name="Zhang G."/>
        </authorList>
    </citation>
    <scope>NUCLEOTIDE SEQUENCE [LARGE SCALE GENOMIC DNA]</scope>
    <source>
        <strain evidence="11">Tsep2-gDNA-1</strain>
        <tissue evidence="11">Whole body</tissue>
    </source>
</reference>
<evidence type="ECO:0000313" key="12">
    <source>
        <dbReference type="Proteomes" id="UP000078541"/>
    </source>
</evidence>
<evidence type="ECO:0000256" key="4">
    <source>
        <dbReference type="ARBA" id="ARBA00022692"/>
    </source>
</evidence>
<feature type="transmembrane region" description="Helical" evidence="10">
    <location>
        <begin position="781"/>
        <end position="810"/>
    </location>
</feature>
<evidence type="ECO:0000256" key="7">
    <source>
        <dbReference type="ARBA" id="ARBA00023136"/>
    </source>
</evidence>
<feature type="transmembrane region" description="Helical" evidence="10">
    <location>
        <begin position="201"/>
        <end position="218"/>
    </location>
</feature>
<feature type="transmembrane region" description="Helical" evidence="10">
    <location>
        <begin position="509"/>
        <end position="525"/>
    </location>
</feature>
<keyword evidence="4 10" id="KW-0812">Transmembrane</keyword>
<evidence type="ECO:0000313" key="11">
    <source>
        <dbReference type="EMBL" id="KYN34482.1"/>
    </source>
</evidence>
<dbReference type="AlphaFoldDB" id="A0A195F2S8"/>
<evidence type="ECO:0000256" key="6">
    <source>
        <dbReference type="ARBA" id="ARBA00022989"/>
    </source>
</evidence>
<proteinExistence type="predicted"/>
<dbReference type="Pfam" id="PF02949">
    <property type="entry name" value="7tm_6"/>
    <property type="match status" value="5"/>
</dbReference>
<dbReference type="InterPro" id="IPR004117">
    <property type="entry name" value="7tm6_olfct_rcpt"/>
</dbReference>
<feature type="transmembrane region" description="Helical" evidence="10">
    <location>
        <begin position="417"/>
        <end position="439"/>
    </location>
</feature>
<evidence type="ECO:0000256" key="9">
    <source>
        <dbReference type="ARBA" id="ARBA00023224"/>
    </source>
</evidence>
<dbReference type="STRING" id="34720.A0A195F2S8"/>
<dbReference type="GO" id="GO:0005886">
    <property type="term" value="C:plasma membrane"/>
    <property type="evidence" value="ECO:0007669"/>
    <property type="project" value="TreeGrafter"/>
</dbReference>
<feature type="transmembrane region" description="Helical" evidence="10">
    <location>
        <begin position="587"/>
        <end position="607"/>
    </location>
</feature>
<dbReference type="GO" id="GO:0005549">
    <property type="term" value="F:odorant binding"/>
    <property type="evidence" value="ECO:0007669"/>
    <property type="project" value="InterPro"/>
</dbReference>
<keyword evidence="3" id="KW-0716">Sensory transduction</keyword>
<evidence type="ECO:0000256" key="10">
    <source>
        <dbReference type="SAM" id="Phobius"/>
    </source>
</evidence>
<feature type="transmembrane region" description="Helical" evidence="10">
    <location>
        <begin position="362"/>
        <end position="381"/>
    </location>
</feature>
<keyword evidence="7 10" id="KW-0472">Membrane</keyword>
<evidence type="ECO:0000256" key="2">
    <source>
        <dbReference type="ARBA" id="ARBA00022475"/>
    </source>
</evidence>
<organism evidence="11 12">
    <name type="scientific">Trachymyrmex septentrionalis</name>
    <dbReference type="NCBI Taxonomy" id="34720"/>
    <lineage>
        <taxon>Eukaryota</taxon>
        <taxon>Metazoa</taxon>
        <taxon>Ecdysozoa</taxon>
        <taxon>Arthropoda</taxon>
        <taxon>Hexapoda</taxon>
        <taxon>Insecta</taxon>
        <taxon>Pterygota</taxon>
        <taxon>Neoptera</taxon>
        <taxon>Endopterygota</taxon>
        <taxon>Hymenoptera</taxon>
        <taxon>Apocrita</taxon>
        <taxon>Aculeata</taxon>
        <taxon>Formicoidea</taxon>
        <taxon>Formicidae</taxon>
        <taxon>Myrmicinae</taxon>
        <taxon>Trachymyrmex</taxon>
    </lineage>
</organism>
<keyword evidence="9" id="KW-0807">Transducer</keyword>
<dbReference type="GO" id="GO:0004984">
    <property type="term" value="F:olfactory receptor activity"/>
    <property type="evidence" value="ECO:0007669"/>
    <property type="project" value="InterPro"/>
</dbReference>
<feature type="transmembrane region" description="Helical" evidence="10">
    <location>
        <begin position="79"/>
        <end position="97"/>
    </location>
</feature>
<dbReference type="PANTHER" id="PTHR21137">
    <property type="entry name" value="ODORANT RECEPTOR"/>
    <property type="match status" value="1"/>
</dbReference>
<evidence type="ECO:0000256" key="3">
    <source>
        <dbReference type="ARBA" id="ARBA00022606"/>
    </source>
</evidence>
<feature type="transmembrane region" description="Helical" evidence="10">
    <location>
        <begin position="31"/>
        <end position="49"/>
    </location>
</feature>
<feature type="transmembrane region" description="Helical" evidence="10">
    <location>
        <begin position="649"/>
        <end position="671"/>
    </location>
</feature>
<dbReference type="Proteomes" id="UP000078541">
    <property type="component" value="Unassembled WGS sequence"/>
</dbReference>
<keyword evidence="8 11" id="KW-0675">Receptor</keyword>